<dbReference type="GO" id="GO:0004252">
    <property type="term" value="F:serine-type endopeptidase activity"/>
    <property type="evidence" value="ECO:0007669"/>
    <property type="project" value="InterPro"/>
</dbReference>
<dbReference type="Proteomes" id="UP000515162">
    <property type="component" value="Chromosome 2L"/>
</dbReference>
<dbReference type="Pfam" id="PF00089">
    <property type="entry name" value="Trypsin"/>
    <property type="match status" value="1"/>
</dbReference>
<name>A0A6P8LGE0_DROMA</name>
<proteinExistence type="inferred from homology"/>
<evidence type="ECO:0000259" key="4">
    <source>
        <dbReference type="PROSITE" id="PS50240"/>
    </source>
</evidence>
<sequence length="277" mass="31135">MTLYFAFLATLIISLASGQNFNYNQIRPGTYGSNPSENRIRTFPWVVAVLDQRDWLFRYIGVGSLIKPNVVLTAAHILNETLEDDLLVRAGEWDTSTTADQQHVDLEVLNIVSHEQFNRFNAENNMALLILVSAFEMTAKINIIPLYLGEANIREGSCFFNGWGKVYLNSTDYPTVLKTVQVDLVSIDMCSRRLRRNLPVQQICGEGLEGKDCSGDGGAPLVCQILTYPSKYAQVGIVNWLSQVPGVNTPTVYTNVLVLLPWIDYQLRLGANFRPRR</sequence>
<dbReference type="InterPro" id="IPR051487">
    <property type="entry name" value="Ser/Thr_Proteases_Immune/Dev"/>
</dbReference>
<evidence type="ECO:0000256" key="2">
    <source>
        <dbReference type="ARBA" id="ARBA00024195"/>
    </source>
</evidence>
<dbReference type="CDD" id="cd00190">
    <property type="entry name" value="Tryp_SPc"/>
    <property type="match status" value="1"/>
</dbReference>
<gene>
    <name evidence="6" type="primary">LOC117150611</name>
</gene>
<dbReference type="SUPFAM" id="SSF50494">
    <property type="entry name" value="Trypsin-like serine proteases"/>
    <property type="match status" value="1"/>
</dbReference>
<dbReference type="InterPro" id="IPR009003">
    <property type="entry name" value="Peptidase_S1_PA"/>
</dbReference>
<keyword evidence="3" id="KW-0732">Signal</keyword>
<dbReference type="GO" id="GO:0006508">
    <property type="term" value="P:proteolysis"/>
    <property type="evidence" value="ECO:0007669"/>
    <property type="project" value="InterPro"/>
</dbReference>
<evidence type="ECO:0000256" key="3">
    <source>
        <dbReference type="SAM" id="SignalP"/>
    </source>
</evidence>
<feature type="domain" description="Peptidase S1" evidence="4">
    <location>
        <begin position="26"/>
        <end position="268"/>
    </location>
</feature>
<evidence type="ECO:0000313" key="6">
    <source>
        <dbReference type="RefSeq" id="XP_033173466.1"/>
    </source>
</evidence>
<comment type="similarity">
    <text evidence="2">Belongs to the peptidase S1 family. CLIP subfamily.</text>
</comment>
<reference evidence="6" key="1">
    <citation type="submission" date="2025-08" db="UniProtKB">
        <authorList>
            <consortium name="RefSeq"/>
        </authorList>
    </citation>
    <scope>IDENTIFICATION</scope>
    <source>
        <strain evidence="6">Mau12</strain>
        <tissue evidence="6">Whole Body</tissue>
    </source>
</reference>
<evidence type="ECO:0000313" key="5">
    <source>
        <dbReference type="Proteomes" id="UP000515162"/>
    </source>
</evidence>
<dbReference type="PANTHER" id="PTHR24256">
    <property type="entry name" value="TRYPTASE-RELATED"/>
    <property type="match status" value="1"/>
</dbReference>
<dbReference type="AlphaFoldDB" id="A0A6P8LGE0"/>
<dbReference type="InterPro" id="IPR043504">
    <property type="entry name" value="Peptidase_S1_PA_chymotrypsin"/>
</dbReference>
<organism evidence="5 6">
    <name type="scientific">Drosophila mauritiana</name>
    <name type="common">Fruit fly</name>
    <dbReference type="NCBI Taxonomy" id="7226"/>
    <lineage>
        <taxon>Eukaryota</taxon>
        <taxon>Metazoa</taxon>
        <taxon>Ecdysozoa</taxon>
        <taxon>Arthropoda</taxon>
        <taxon>Hexapoda</taxon>
        <taxon>Insecta</taxon>
        <taxon>Pterygota</taxon>
        <taxon>Neoptera</taxon>
        <taxon>Endopterygota</taxon>
        <taxon>Diptera</taxon>
        <taxon>Brachycera</taxon>
        <taxon>Muscomorpha</taxon>
        <taxon>Ephydroidea</taxon>
        <taxon>Drosophilidae</taxon>
        <taxon>Drosophila</taxon>
        <taxon>Sophophora</taxon>
    </lineage>
</organism>
<dbReference type="InterPro" id="IPR001254">
    <property type="entry name" value="Trypsin_dom"/>
</dbReference>
<accession>A0A6P8LGE0</accession>
<keyword evidence="1" id="KW-1015">Disulfide bond</keyword>
<protein>
    <submittedName>
        <fullName evidence="6">Phenoloxidase-activating factor 2</fullName>
    </submittedName>
</protein>
<dbReference type="SMART" id="SM00020">
    <property type="entry name" value="Tryp_SPc"/>
    <property type="match status" value="1"/>
</dbReference>
<keyword evidence="5" id="KW-1185">Reference proteome</keyword>
<dbReference type="PROSITE" id="PS50240">
    <property type="entry name" value="TRYPSIN_DOM"/>
    <property type="match status" value="1"/>
</dbReference>
<dbReference type="Gene3D" id="2.40.10.10">
    <property type="entry name" value="Trypsin-like serine proteases"/>
    <property type="match status" value="2"/>
</dbReference>
<evidence type="ECO:0000256" key="1">
    <source>
        <dbReference type="ARBA" id="ARBA00023157"/>
    </source>
</evidence>
<dbReference type="RefSeq" id="XP_033173466.1">
    <property type="nucleotide sequence ID" value="XM_033317575.1"/>
</dbReference>
<dbReference type="GeneID" id="117150611"/>
<feature type="chain" id="PRO_5028475634" evidence="3">
    <location>
        <begin position="19"/>
        <end position="277"/>
    </location>
</feature>
<feature type="signal peptide" evidence="3">
    <location>
        <begin position="1"/>
        <end position="18"/>
    </location>
</feature>